<name>A0AAV7NHD5_PLEWA</name>
<feature type="region of interest" description="Disordered" evidence="1">
    <location>
        <begin position="138"/>
        <end position="193"/>
    </location>
</feature>
<evidence type="ECO:0000256" key="1">
    <source>
        <dbReference type="SAM" id="MobiDB-lite"/>
    </source>
</evidence>
<evidence type="ECO:0000313" key="2">
    <source>
        <dbReference type="EMBL" id="KAJ1112220.1"/>
    </source>
</evidence>
<comment type="caution">
    <text evidence="2">The sequence shown here is derived from an EMBL/GenBank/DDBJ whole genome shotgun (WGS) entry which is preliminary data.</text>
</comment>
<dbReference type="Proteomes" id="UP001066276">
    <property type="component" value="Chromosome 8"/>
</dbReference>
<proteinExistence type="predicted"/>
<accession>A0AAV7NHD5</accession>
<sequence length="331" mass="36258">MTRAKRKGKADTRISRLKEIRQVQEIENYYNDLATYTYPARTNNLLHTFGDMDHVHGGWLSTGLFPGYSVFQQFDSSLKVQCAVPSKSRGRSQDGHRVGRLTRSSDLDLGKESCRALLWNGGSSLVVCARSPGGARTRGAVRARAERLSQRRSRKRGVATEPRNGGALEPWASDRRNQQPGAAEVGSRWPLGWGSIGGRGPGTGVTPAPTAASLFLLPPSLFASLGPAAQSGEHRRTTPRGEPPRCIKPWGEATGKRSCVRARQPARTQRNFKGATFNEQSEPHGRSLDLRVRRPSVTGDRPPPPRHLEADQQLLPPPFPPSLQGRGGRVE</sequence>
<organism evidence="2 3">
    <name type="scientific">Pleurodeles waltl</name>
    <name type="common">Iberian ribbed newt</name>
    <dbReference type="NCBI Taxonomy" id="8319"/>
    <lineage>
        <taxon>Eukaryota</taxon>
        <taxon>Metazoa</taxon>
        <taxon>Chordata</taxon>
        <taxon>Craniata</taxon>
        <taxon>Vertebrata</taxon>
        <taxon>Euteleostomi</taxon>
        <taxon>Amphibia</taxon>
        <taxon>Batrachia</taxon>
        <taxon>Caudata</taxon>
        <taxon>Salamandroidea</taxon>
        <taxon>Salamandridae</taxon>
        <taxon>Pleurodelinae</taxon>
        <taxon>Pleurodeles</taxon>
    </lineage>
</organism>
<keyword evidence="3" id="KW-1185">Reference proteome</keyword>
<feature type="compositionally biased region" description="Basic and acidic residues" evidence="1">
    <location>
        <begin position="281"/>
        <end position="292"/>
    </location>
</feature>
<evidence type="ECO:0000313" key="3">
    <source>
        <dbReference type="Proteomes" id="UP001066276"/>
    </source>
</evidence>
<protein>
    <submittedName>
        <fullName evidence="2">Uncharacterized protein</fullName>
    </submittedName>
</protein>
<dbReference type="AlphaFoldDB" id="A0AAV7NHD5"/>
<dbReference type="EMBL" id="JANPWB010000012">
    <property type="protein sequence ID" value="KAJ1112220.1"/>
    <property type="molecule type" value="Genomic_DNA"/>
</dbReference>
<reference evidence="2" key="1">
    <citation type="journal article" date="2022" name="bioRxiv">
        <title>Sequencing and chromosome-scale assembly of the giantPleurodeles waltlgenome.</title>
        <authorList>
            <person name="Brown T."/>
            <person name="Elewa A."/>
            <person name="Iarovenko S."/>
            <person name="Subramanian E."/>
            <person name="Araus A.J."/>
            <person name="Petzold A."/>
            <person name="Susuki M."/>
            <person name="Suzuki K.-i.T."/>
            <person name="Hayashi T."/>
            <person name="Toyoda A."/>
            <person name="Oliveira C."/>
            <person name="Osipova E."/>
            <person name="Leigh N.D."/>
            <person name="Simon A."/>
            <person name="Yun M.H."/>
        </authorList>
    </citation>
    <scope>NUCLEOTIDE SEQUENCE</scope>
    <source>
        <strain evidence="2">20211129_DDA</strain>
        <tissue evidence="2">Liver</tissue>
    </source>
</reference>
<gene>
    <name evidence="2" type="ORF">NDU88_000488</name>
</gene>
<feature type="region of interest" description="Disordered" evidence="1">
    <location>
        <begin position="226"/>
        <end position="331"/>
    </location>
</feature>